<keyword evidence="5 8" id="KW-0418">Kinase</keyword>
<accession>A0AAJ4XNB4</accession>
<feature type="domain" description="POLO box" evidence="11">
    <location>
        <begin position="832"/>
        <end position="907"/>
    </location>
</feature>
<proteinExistence type="inferred from homology"/>
<dbReference type="EMBL" id="OAPG01000008">
    <property type="protein sequence ID" value="SNX85011.1"/>
    <property type="molecule type" value="Genomic_DNA"/>
</dbReference>
<dbReference type="CDD" id="cd13117">
    <property type="entry name" value="POLO_box_2"/>
    <property type="match status" value="1"/>
</dbReference>
<dbReference type="Gene3D" id="1.10.510.10">
    <property type="entry name" value="Transferase(Phosphotransferase) domain 1"/>
    <property type="match status" value="1"/>
</dbReference>
<feature type="compositionally biased region" description="Low complexity" evidence="9">
    <location>
        <begin position="51"/>
        <end position="64"/>
    </location>
</feature>
<evidence type="ECO:0000259" key="10">
    <source>
        <dbReference type="PROSITE" id="PS50011"/>
    </source>
</evidence>
<dbReference type="GO" id="GO:0000776">
    <property type="term" value="C:kinetochore"/>
    <property type="evidence" value="ECO:0007669"/>
    <property type="project" value="TreeGrafter"/>
</dbReference>
<dbReference type="PROSITE" id="PS00108">
    <property type="entry name" value="PROTEIN_KINASE_ST"/>
    <property type="match status" value="1"/>
</dbReference>
<evidence type="ECO:0000313" key="12">
    <source>
        <dbReference type="EMBL" id="SNX85011.1"/>
    </source>
</evidence>
<feature type="binding site" evidence="7">
    <location>
        <position position="123"/>
    </location>
    <ligand>
        <name>ATP</name>
        <dbReference type="ChEBI" id="CHEBI:30616"/>
    </ligand>
</feature>
<dbReference type="Pfam" id="PF00069">
    <property type="entry name" value="Pkinase"/>
    <property type="match status" value="1"/>
</dbReference>
<keyword evidence="4 7" id="KW-0547">Nucleotide-binding</keyword>
<evidence type="ECO:0000256" key="9">
    <source>
        <dbReference type="SAM" id="MobiDB-lite"/>
    </source>
</evidence>
<evidence type="ECO:0000256" key="8">
    <source>
        <dbReference type="RuleBase" id="RU361162"/>
    </source>
</evidence>
<keyword evidence="2 8" id="KW-0808">Transferase</keyword>
<dbReference type="SMART" id="SM00220">
    <property type="entry name" value="S_TKc"/>
    <property type="match status" value="1"/>
</dbReference>
<feature type="compositionally biased region" description="Low complexity" evidence="9">
    <location>
        <begin position="23"/>
        <end position="38"/>
    </location>
</feature>
<dbReference type="Pfam" id="PF00659">
    <property type="entry name" value="POLO_box"/>
    <property type="match status" value="2"/>
</dbReference>
<name>A0AAJ4XNB4_9BASI</name>
<dbReference type="InterPro" id="IPR033701">
    <property type="entry name" value="POLO_box_1"/>
</dbReference>
<reference evidence="12" key="1">
    <citation type="submission" date="2023-10" db="EMBL/GenBank/DDBJ databases">
        <authorList>
            <person name="Guldener U."/>
        </authorList>
    </citation>
    <scope>NUCLEOTIDE SEQUENCE</scope>
    <source>
        <strain evidence="12">Mp4</strain>
    </source>
</reference>
<dbReference type="GO" id="GO:0000922">
    <property type="term" value="C:spindle pole"/>
    <property type="evidence" value="ECO:0007669"/>
    <property type="project" value="TreeGrafter"/>
</dbReference>
<dbReference type="PROSITE" id="PS50011">
    <property type="entry name" value="PROTEIN_KINASE_DOM"/>
    <property type="match status" value="1"/>
</dbReference>
<evidence type="ECO:0000256" key="3">
    <source>
        <dbReference type="ARBA" id="ARBA00022737"/>
    </source>
</evidence>
<feature type="region of interest" description="Disordered" evidence="9">
    <location>
        <begin position="1"/>
        <end position="79"/>
    </location>
</feature>
<comment type="similarity">
    <text evidence="8">Belongs to the protein kinase superfamily. Ser/Thr protein kinase family. CDC5/Polo subfamily.</text>
</comment>
<sequence>MASTMATGPSSLAHQLPAHPGYARTAPAPTTSTLASRPRPASNMASKQAIATGTATTGNAAASSKTKKPVLPPPPKVIIDSEGRAFKRGDLLGQGGFARVYMAVDPEGRRKAFKVIAKCAIIKSRKNRQKILAEIMIHKSVDHIHVVKFEDCFEDDSNVYFRLELCSNGSLNDIVKKRGPYTEPEARYLMVQILAGTQNLHQNSIIHRDLKLGNIFLDEKMHVKIGDFGLAALLKHPEERKKTVCGTPNYIAPEILYDQGQGHSFEVDIWSVGVILYTLLVGKPPFQTAKVDEIYERIRQNAYEIPASAGLSIEAVDLITRILTHNPAQRPTLVQIMNHAWFQCGPVPLTIPPTAIQGTPFLPPITARESARNLELLKRQACWDDRADDLVEDAISNNVGSADEIYSDAHEPVQVMMDPRSELQQAEHAEERREKMDREAHHAIQPESPISALLKAGRQPLIKAPAHPPQSFARSTANSLAKQLSSLTISRSNGAGANGAGANAAAVGAGDKENANPMMAPPPAAAVVGRPEFGRMYSRNTNLATASSHQDQALVAQKARLVTNTAPTTATLTRPLSTATLNDQYTTTTTTTTTCAGGLVSSSSRATLASIGSSTAIGSGTKKTKTSIETIISHLETALCCLDSNQLYIPPSSSAMDEVRYVCKPCELNGVRIGPETPKTFLISWLDHSERYGLGYALSDGTVGVYFRDATSMVLAANKGFVDYISTIRTHAKSTSSTNTNGEVGGVVVRTDQLKRENFSMPPNATTANTAATSFASSKGDEGNGTGGTVPKELHSRVRVMKYFEKEIMDRLYGADSPLTFSDTARTSGMVFVHKWYKTKDAIIFRLSNGTVQLNFYDHTKVFLTQGAQVISVIEALDKTGGVPKMTSWTLKEFISIACTDRSAREVQDEERRRFNLANHHHNVEGEQREAVEEERVYKTKPAERRKVRGLVTKLRYAIEVLNTTVQSKQGITFSRSSSSTTTNHAD</sequence>
<dbReference type="Proteomes" id="UP001294444">
    <property type="component" value="Unassembled WGS sequence"/>
</dbReference>
<dbReference type="PROSITE" id="PS50078">
    <property type="entry name" value="POLO_BOX"/>
    <property type="match status" value="2"/>
</dbReference>
<dbReference type="SUPFAM" id="SSF82615">
    <property type="entry name" value="Polo-box domain"/>
    <property type="match status" value="2"/>
</dbReference>
<dbReference type="GO" id="GO:0005737">
    <property type="term" value="C:cytoplasm"/>
    <property type="evidence" value="ECO:0007669"/>
    <property type="project" value="TreeGrafter"/>
</dbReference>
<evidence type="ECO:0000256" key="7">
    <source>
        <dbReference type="PROSITE-ProRule" id="PRU10141"/>
    </source>
</evidence>
<evidence type="ECO:0000256" key="5">
    <source>
        <dbReference type="ARBA" id="ARBA00022777"/>
    </source>
</evidence>
<keyword evidence="1 8" id="KW-0723">Serine/threonine-protein kinase</keyword>
<evidence type="ECO:0000259" key="11">
    <source>
        <dbReference type="PROSITE" id="PS50078"/>
    </source>
</evidence>
<feature type="domain" description="Protein kinase" evidence="10">
    <location>
        <begin position="86"/>
        <end position="342"/>
    </location>
</feature>
<feature type="compositionally biased region" description="Polar residues" evidence="9">
    <location>
        <begin position="1"/>
        <end position="13"/>
    </location>
</feature>
<protein>
    <recommendedName>
        <fullName evidence="8">Serine/threonine-protein kinase</fullName>
        <ecNumber evidence="8">2.7.11.21</ecNumber>
    </recommendedName>
</protein>
<keyword evidence="6 7" id="KW-0067">ATP-binding</keyword>
<evidence type="ECO:0000256" key="1">
    <source>
        <dbReference type="ARBA" id="ARBA00022527"/>
    </source>
</evidence>
<dbReference type="PANTHER" id="PTHR24345:SF0">
    <property type="entry name" value="CELL CYCLE SERINE_THREONINE-PROTEIN KINASE CDC5_MSD2"/>
    <property type="match status" value="1"/>
</dbReference>
<evidence type="ECO:0000256" key="6">
    <source>
        <dbReference type="ARBA" id="ARBA00022840"/>
    </source>
</evidence>
<dbReference type="InterPro" id="IPR011009">
    <property type="entry name" value="Kinase-like_dom_sf"/>
</dbReference>
<dbReference type="InterPro" id="IPR008271">
    <property type="entry name" value="Ser/Thr_kinase_AS"/>
</dbReference>
<feature type="region of interest" description="Disordered" evidence="9">
    <location>
        <begin position="423"/>
        <end position="449"/>
    </location>
</feature>
<dbReference type="PROSITE" id="PS00107">
    <property type="entry name" value="PROTEIN_KINASE_ATP"/>
    <property type="match status" value="1"/>
</dbReference>
<dbReference type="CDD" id="cd13118">
    <property type="entry name" value="POLO_box_1"/>
    <property type="match status" value="1"/>
</dbReference>
<evidence type="ECO:0000313" key="13">
    <source>
        <dbReference type="Proteomes" id="UP001294444"/>
    </source>
</evidence>
<evidence type="ECO:0000256" key="2">
    <source>
        <dbReference type="ARBA" id="ARBA00022679"/>
    </source>
</evidence>
<dbReference type="EC" id="2.7.11.21" evidence="8"/>
<dbReference type="InterPro" id="IPR036947">
    <property type="entry name" value="POLO_box_dom_sf"/>
</dbReference>
<dbReference type="SUPFAM" id="SSF56112">
    <property type="entry name" value="Protein kinase-like (PK-like)"/>
    <property type="match status" value="1"/>
</dbReference>
<feature type="compositionally biased region" description="Basic and acidic residues" evidence="9">
    <location>
        <begin position="423"/>
        <end position="444"/>
    </location>
</feature>
<dbReference type="InterPro" id="IPR000959">
    <property type="entry name" value="POLO_box_dom"/>
</dbReference>
<dbReference type="InterPro" id="IPR017441">
    <property type="entry name" value="Protein_kinase_ATP_BS"/>
</dbReference>
<dbReference type="FunFam" id="1.10.510.10:FF:001669">
    <property type="entry name" value="Serine/threonine-protein kinase"/>
    <property type="match status" value="1"/>
</dbReference>
<dbReference type="GO" id="GO:0004674">
    <property type="term" value="F:protein serine/threonine kinase activity"/>
    <property type="evidence" value="ECO:0007669"/>
    <property type="project" value="UniProtKB-KW"/>
</dbReference>
<keyword evidence="13" id="KW-1185">Reference proteome</keyword>
<feature type="domain" description="POLO box" evidence="11">
    <location>
        <begin position="681"/>
        <end position="770"/>
    </location>
</feature>
<evidence type="ECO:0000256" key="4">
    <source>
        <dbReference type="ARBA" id="ARBA00022741"/>
    </source>
</evidence>
<dbReference type="GO" id="GO:0005816">
    <property type="term" value="C:spindle pole body"/>
    <property type="evidence" value="ECO:0007669"/>
    <property type="project" value="TreeGrafter"/>
</dbReference>
<dbReference type="CDD" id="cd14099">
    <property type="entry name" value="STKc_PLK"/>
    <property type="match status" value="1"/>
</dbReference>
<organism evidence="12 13">
    <name type="scientific">Melanopsichium pennsylvanicum</name>
    <dbReference type="NCBI Taxonomy" id="63383"/>
    <lineage>
        <taxon>Eukaryota</taxon>
        <taxon>Fungi</taxon>
        <taxon>Dikarya</taxon>
        <taxon>Basidiomycota</taxon>
        <taxon>Ustilaginomycotina</taxon>
        <taxon>Ustilaginomycetes</taxon>
        <taxon>Ustilaginales</taxon>
        <taxon>Ustilaginaceae</taxon>
        <taxon>Melanopsichium</taxon>
    </lineage>
</organism>
<gene>
    <name evidence="12" type="ORF">MEPE_03720</name>
</gene>
<dbReference type="GO" id="GO:0005634">
    <property type="term" value="C:nucleus"/>
    <property type="evidence" value="ECO:0007669"/>
    <property type="project" value="TreeGrafter"/>
</dbReference>
<keyword evidence="3" id="KW-0677">Repeat</keyword>
<comment type="catalytic activity">
    <reaction evidence="8">
        <text>L-threonyl-[protein] + ATP = O-phospho-L-threonyl-[protein] + ADP + H(+)</text>
        <dbReference type="Rhea" id="RHEA:46608"/>
        <dbReference type="Rhea" id="RHEA-COMP:11060"/>
        <dbReference type="Rhea" id="RHEA-COMP:11605"/>
        <dbReference type="ChEBI" id="CHEBI:15378"/>
        <dbReference type="ChEBI" id="CHEBI:30013"/>
        <dbReference type="ChEBI" id="CHEBI:30616"/>
        <dbReference type="ChEBI" id="CHEBI:61977"/>
        <dbReference type="ChEBI" id="CHEBI:456216"/>
        <dbReference type="EC" id="2.7.11.21"/>
    </reaction>
</comment>
<dbReference type="InterPro" id="IPR033695">
    <property type="entry name" value="POLO_box_2"/>
</dbReference>
<comment type="caution">
    <text evidence="12">The sequence shown here is derived from an EMBL/GenBank/DDBJ whole genome shotgun (WGS) entry which is preliminary data.</text>
</comment>
<dbReference type="GO" id="GO:0005524">
    <property type="term" value="F:ATP binding"/>
    <property type="evidence" value="ECO:0007669"/>
    <property type="project" value="UniProtKB-UniRule"/>
</dbReference>
<dbReference type="PANTHER" id="PTHR24345">
    <property type="entry name" value="SERINE/THREONINE-PROTEIN KINASE PLK"/>
    <property type="match status" value="1"/>
</dbReference>
<dbReference type="GO" id="GO:0007052">
    <property type="term" value="P:mitotic spindle organization"/>
    <property type="evidence" value="ECO:0007669"/>
    <property type="project" value="TreeGrafter"/>
</dbReference>
<dbReference type="Gene3D" id="3.30.1120.30">
    <property type="entry name" value="POLO box domain"/>
    <property type="match status" value="2"/>
</dbReference>
<dbReference type="AlphaFoldDB" id="A0AAJ4XNB4"/>
<dbReference type="InterPro" id="IPR000719">
    <property type="entry name" value="Prot_kinase_dom"/>
</dbReference>